<feature type="coiled-coil region" evidence="1">
    <location>
        <begin position="415"/>
        <end position="456"/>
    </location>
</feature>
<dbReference type="Gene3D" id="1.25.40.10">
    <property type="entry name" value="Tetratricopeptide repeat domain"/>
    <property type="match status" value="1"/>
</dbReference>
<dbReference type="InterPro" id="IPR036457">
    <property type="entry name" value="PPM-type-like_dom_sf"/>
</dbReference>
<comment type="caution">
    <text evidence="5">The sequence shown here is derived from an EMBL/GenBank/DDBJ whole genome shotgun (WGS) entry which is preliminary data.</text>
</comment>
<evidence type="ECO:0000313" key="5">
    <source>
        <dbReference type="EMBL" id="OMD48362.1"/>
    </source>
</evidence>
<evidence type="ECO:0000256" key="2">
    <source>
        <dbReference type="SAM" id="MobiDB-lite"/>
    </source>
</evidence>
<dbReference type="Proteomes" id="UP000187412">
    <property type="component" value="Unassembled WGS sequence"/>
</dbReference>
<feature type="domain" description="PPM-type phosphatase" evidence="4">
    <location>
        <begin position="1"/>
        <end position="231"/>
    </location>
</feature>
<evidence type="ECO:0000256" key="3">
    <source>
        <dbReference type="SAM" id="Phobius"/>
    </source>
</evidence>
<feature type="compositionally biased region" description="Basic and acidic residues" evidence="2">
    <location>
        <begin position="573"/>
        <end position="589"/>
    </location>
</feature>
<name>A0ABX3HEG8_PAEBO</name>
<dbReference type="SMART" id="SM00331">
    <property type="entry name" value="PP2C_SIG"/>
    <property type="match status" value="1"/>
</dbReference>
<evidence type="ECO:0000256" key="1">
    <source>
        <dbReference type="SAM" id="Coils"/>
    </source>
</evidence>
<dbReference type="InterPro" id="IPR011990">
    <property type="entry name" value="TPR-like_helical_dom_sf"/>
</dbReference>
<feature type="compositionally biased region" description="Low complexity" evidence="2">
    <location>
        <begin position="508"/>
        <end position="517"/>
    </location>
</feature>
<protein>
    <recommendedName>
        <fullName evidence="4">PPM-type phosphatase domain-containing protein</fullName>
    </recommendedName>
</protein>
<dbReference type="EMBL" id="MPTB01000012">
    <property type="protein sequence ID" value="OMD48362.1"/>
    <property type="molecule type" value="Genomic_DNA"/>
</dbReference>
<reference evidence="5 6" key="1">
    <citation type="submission" date="2016-10" db="EMBL/GenBank/DDBJ databases">
        <title>Paenibacillus species isolates.</title>
        <authorList>
            <person name="Beno S.M."/>
        </authorList>
    </citation>
    <scope>NUCLEOTIDE SEQUENCE [LARGE SCALE GENOMIC DNA]</scope>
    <source>
        <strain evidence="5 6">FSL H7-0744</strain>
    </source>
</reference>
<sequence length="589" mass="65122">MSFVSESGSFMTNRDFFGCVELEDKACYIIADGLDSDEEAHSAEMIVQTILESFLEKPTLSRRRLTDYIRIAHEWLHYESRRVRLKASILIVVTDYTKIVWASAGNARLYHFRGERLILKSRDHSLAQQMADEGQIAEDKIDTNDERGNLLQYAGMPGKLKPYVSGKIPLADGDVLVMCTSGLWQAVEDAEMIDSVQAANDPVMLADTLEEVMLSKQRMRIDNYTAACIYANKTYQEEPKNRKKWIKRILIILLTVLLVGGAGIFYKVKSAAKKAELAADMLQYEQSADVYVTEQEYGKAVSDYSLGRNNSIKLKDRIHKKLLTDKMAAAQKLVDGEAHLKEGDIVKAKASYSKALELSEPYSIFKRQAIEDRLGQMTAFQKVQDWLREADLKFQNGDSSGAITLYLRARSSATENAYKEALAEITTKLETAEAKKSDVERQVSQLQADKLEAKGDRYNEAADYSGALDAYAAAQEVYQSIDMLERVLAMERKISKLEEKLNPPVPAVDPNAAGAADLTGGMDLPLVTPDESTDNNGSITGDSTNNEAGKGLEESAAKGAASTEPGSGVDAALPKEETVQKSAEEEVQP</sequence>
<evidence type="ECO:0000259" key="4">
    <source>
        <dbReference type="PROSITE" id="PS51746"/>
    </source>
</evidence>
<feature type="region of interest" description="Disordered" evidence="2">
    <location>
        <begin position="502"/>
        <end position="589"/>
    </location>
</feature>
<keyword evidence="3" id="KW-1133">Transmembrane helix</keyword>
<feature type="compositionally biased region" description="Polar residues" evidence="2">
    <location>
        <begin position="534"/>
        <end position="547"/>
    </location>
</feature>
<evidence type="ECO:0000313" key="6">
    <source>
        <dbReference type="Proteomes" id="UP000187412"/>
    </source>
</evidence>
<dbReference type="SMART" id="SM00332">
    <property type="entry name" value="PP2Cc"/>
    <property type="match status" value="1"/>
</dbReference>
<keyword evidence="3" id="KW-0812">Transmembrane</keyword>
<organism evidence="5 6">
    <name type="scientific">Paenibacillus borealis</name>
    <dbReference type="NCBI Taxonomy" id="160799"/>
    <lineage>
        <taxon>Bacteria</taxon>
        <taxon>Bacillati</taxon>
        <taxon>Bacillota</taxon>
        <taxon>Bacilli</taxon>
        <taxon>Bacillales</taxon>
        <taxon>Paenibacillaceae</taxon>
        <taxon>Paenibacillus</taxon>
    </lineage>
</organism>
<accession>A0ABX3HEG8</accession>
<dbReference type="Gene3D" id="3.60.40.10">
    <property type="entry name" value="PPM-type phosphatase domain"/>
    <property type="match status" value="1"/>
</dbReference>
<proteinExistence type="predicted"/>
<gene>
    <name evidence="5" type="ORF">BSK56_11300</name>
</gene>
<keyword evidence="3" id="KW-0472">Membrane</keyword>
<keyword evidence="6" id="KW-1185">Reference proteome</keyword>
<dbReference type="InterPro" id="IPR001932">
    <property type="entry name" value="PPM-type_phosphatase-like_dom"/>
</dbReference>
<dbReference type="SUPFAM" id="SSF81606">
    <property type="entry name" value="PP2C-like"/>
    <property type="match status" value="1"/>
</dbReference>
<dbReference type="PROSITE" id="PS51746">
    <property type="entry name" value="PPM_2"/>
    <property type="match status" value="1"/>
</dbReference>
<keyword evidence="1" id="KW-0175">Coiled coil</keyword>
<feature type="transmembrane region" description="Helical" evidence="3">
    <location>
        <begin position="249"/>
        <end position="266"/>
    </location>
</feature>